<reference evidence="5 6" key="1">
    <citation type="submission" date="2020-03" db="EMBL/GenBank/DDBJ databases">
        <title>Complete genome sequences of two sulfur-disproportionating bacterial strains T55J and Mzg5.</title>
        <authorList>
            <person name="Umezawa K."/>
            <person name="Kojima H."/>
            <person name="Kato Y."/>
            <person name="Fukui M."/>
        </authorList>
    </citation>
    <scope>NUCLEOTIDE SEQUENCE [LARGE SCALE GENOMIC DNA]</scope>
    <source>
        <strain evidence="5 6">T55J</strain>
    </source>
</reference>
<organism evidence="5 6">
    <name type="scientific">Dissulfurispira thermophila</name>
    <dbReference type="NCBI Taxonomy" id="2715679"/>
    <lineage>
        <taxon>Bacteria</taxon>
        <taxon>Pseudomonadati</taxon>
        <taxon>Nitrospirota</taxon>
        <taxon>Thermodesulfovibrionia</taxon>
        <taxon>Thermodesulfovibrionales</taxon>
        <taxon>Dissulfurispiraceae</taxon>
        <taxon>Dissulfurispira</taxon>
    </lineage>
</organism>
<dbReference type="KEGG" id="dtp:JZK55_14590"/>
<keyword evidence="2" id="KW-0547">Nucleotide-binding</keyword>
<name>A0A7G1H476_9BACT</name>
<keyword evidence="6" id="KW-1185">Reference proteome</keyword>
<dbReference type="Proteomes" id="UP000516360">
    <property type="component" value="Chromosome"/>
</dbReference>
<dbReference type="GO" id="GO:0016887">
    <property type="term" value="F:ATP hydrolysis activity"/>
    <property type="evidence" value="ECO:0007669"/>
    <property type="project" value="TreeGrafter"/>
</dbReference>
<dbReference type="InterPro" id="IPR003593">
    <property type="entry name" value="AAA+_ATPase"/>
</dbReference>
<dbReference type="RefSeq" id="WP_203471729.1">
    <property type="nucleotide sequence ID" value="NZ_AP022873.1"/>
</dbReference>
<dbReference type="Gene3D" id="1.10.40.70">
    <property type="match status" value="1"/>
</dbReference>
<accession>A0A7G1H476</accession>
<evidence type="ECO:0000313" key="6">
    <source>
        <dbReference type="Proteomes" id="UP000516360"/>
    </source>
</evidence>
<dbReference type="PANTHER" id="PTHR30258:SF1">
    <property type="entry name" value="PROTEIN TRANSPORT PROTEIN HOFB HOMOLOG"/>
    <property type="match status" value="1"/>
</dbReference>
<dbReference type="EMBL" id="AP022873">
    <property type="protein sequence ID" value="BCB96537.1"/>
    <property type="molecule type" value="Genomic_DNA"/>
</dbReference>
<evidence type="ECO:0000256" key="3">
    <source>
        <dbReference type="ARBA" id="ARBA00022840"/>
    </source>
</evidence>
<sequence>MRKKLGEILIESGLITEEELKHALTVQKIKKQKIGKILIELGFVTNEQIAETLAEKLNLQLVYCADHKIPDALKKLIPKDFAKDNLVFPIGKKDNTLILAMADPLDYRTIDAISFREHLRVLPVISYYWAILRAIEQNYVEDENVFDVFSANITADKDVKFIEEKGSDIDNANIEVLYLKSKSPPIVKLVAMIIAEAAKAMASDIHIEPREKYVQVKFRIDGELRNIFKYDKNIHDSVISRVKIISNLNITNRRLPQDGSAHVSFHGKEIDLRISTLPSLYGETIVIRLLDQSIGIIPLEKLAMPEHIRNPIIEIVERPQGMFIVTGPTGSGKTTTLYACLSQLRSESKKVVTIEDPVEYKLEGITQIPVNESIGLTFASVLRSVLRQDPDIIKIGEIRDIETAEIAIKASLTGHFVLTTLHTNNTVATITRLINLGIPAYLISSAVSAILAQRLVRKICNHCKVESEITEELLSFMETHNLPVIGKHYHGTGCQKCSNTGYSGRIAVYEYIQMSPALRKLVANNTSESSLLMAAKNEGVTFLFEDAWNKVRDGITTAHEVIAKVPVT</sequence>
<dbReference type="InterPro" id="IPR027417">
    <property type="entry name" value="P-loop_NTPase"/>
</dbReference>
<dbReference type="GO" id="GO:0005524">
    <property type="term" value="F:ATP binding"/>
    <property type="evidence" value="ECO:0007669"/>
    <property type="project" value="UniProtKB-KW"/>
</dbReference>
<dbReference type="SMART" id="SM00382">
    <property type="entry name" value="AAA"/>
    <property type="match status" value="1"/>
</dbReference>
<evidence type="ECO:0000259" key="4">
    <source>
        <dbReference type="SMART" id="SM00382"/>
    </source>
</evidence>
<dbReference type="Gene3D" id="3.30.300.160">
    <property type="entry name" value="Type II secretion system, protein E, N-terminal domain"/>
    <property type="match status" value="1"/>
</dbReference>
<gene>
    <name evidence="5" type="ORF">JZK55_14590</name>
</gene>
<dbReference type="InterPro" id="IPR001482">
    <property type="entry name" value="T2SS/T4SS_dom"/>
</dbReference>
<dbReference type="InterPro" id="IPR037257">
    <property type="entry name" value="T2SS_E_N_sf"/>
</dbReference>
<dbReference type="PANTHER" id="PTHR30258">
    <property type="entry name" value="TYPE II SECRETION SYSTEM PROTEIN GSPE-RELATED"/>
    <property type="match status" value="1"/>
</dbReference>
<dbReference type="CDD" id="cd01129">
    <property type="entry name" value="PulE-GspE-like"/>
    <property type="match status" value="1"/>
</dbReference>
<protein>
    <submittedName>
        <fullName evidence="5">Type II secretion system protein E</fullName>
    </submittedName>
</protein>
<dbReference type="Pfam" id="PF00437">
    <property type="entry name" value="T2SSE"/>
    <property type="match status" value="1"/>
</dbReference>
<dbReference type="SUPFAM" id="SSF52540">
    <property type="entry name" value="P-loop containing nucleoside triphosphate hydrolases"/>
    <property type="match status" value="1"/>
</dbReference>
<proteinExistence type="inferred from homology"/>
<dbReference type="InterPro" id="IPR007831">
    <property type="entry name" value="T2SS_GspE_N"/>
</dbReference>
<dbReference type="Gene3D" id="3.40.50.300">
    <property type="entry name" value="P-loop containing nucleotide triphosphate hydrolases"/>
    <property type="match status" value="1"/>
</dbReference>
<dbReference type="GO" id="GO:0005886">
    <property type="term" value="C:plasma membrane"/>
    <property type="evidence" value="ECO:0007669"/>
    <property type="project" value="TreeGrafter"/>
</dbReference>
<keyword evidence="3" id="KW-0067">ATP-binding</keyword>
<evidence type="ECO:0000256" key="1">
    <source>
        <dbReference type="ARBA" id="ARBA00006611"/>
    </source>
</evidence>
<dbReference type="SUPFAM" id="SSF160246">
    <property type="entry name" value="EspE N-terminal domain-like"/>
    <property type="match status" value="1"/>
</dbReference>
<feature type="domain" description="AAA+ ATPase" evidence="4">
    <location>
        <begin position="319"/>
        <end position="440"/>
    </location>
</feature>
<dbReference type="Gene3D" id="3.30.450.90">
    <property type="match status" value="1"/>
</dbReference>
<dbReference type="Pfam" id="PF05157">
    <property type="entry name" value="MshEN"/>
    <property type="match status" value="1"/>
</dbReference>
<evidence type="ECO:0000313" key="5">
    <source>
        <dbReference type="EMBL" id="BCB96537.1"/>
    </source>
</evidence>
<evidence type="ECO:0000256" key="2">
    <source>
        <dbReference type="ARBA" id="ARBA00022741"/>
    </source>
</evidence>
<comment type="similarity">
    <text evidence="1">Belongs to the GSP E family.</text>
</comment>
<dbReference type="FunFam" id="3.40.50.300:FF:000398">
    <property type="entry name" value="Type IV pilus assembly ATPase PilB"/>
    <property type="match status" value="1"/>
</dbReference>
<dbReference type="AlphaFoldDB" id="A0A7G1H476"/>